<dbReference type="AlphaFoldDB" id="A0AAD4Q6Z7"/>
<sequence length="198" mass="20857">IVASALKLHADIQATPSSGSVIVDNIGLSPLILAALGFLHQARSVRGSIRSEKIEWLAVLQIHVLVTAGLALIAVGISSLLGTDPSDSDWALLKAGFAIVFIGWGLVSTGTLFSFRRPALYHEIDSNVFCDGTILLNAVFFSLPFILLRAIYGSISLFGSGNSIGSSSFSSNVAADVIMNVLPQLFAVIIYVVAGLRT</sequence>
<dbReference type="Proteomes" id="UP001201262">
    <property type="component" value="Unassembled WGS sequence"/>
</dbReference>
<dbReference type="RefSeq" id="XP_046078458.1">
    <property type="nucleotide sequence ID" value="XM_046210056.1"/>
</dbReference>
<keyword evidence="1" id="KW-0812">Transmembrane</keyword>
<comment type="caution">
    <text evidence="3">The sequence shown here is derived from an EMBL/GenBank/DDBJ whole genome shotgun (WGS) entry which is preliminary data.</text>
</comment>
<gene>
    <name evidence="3" type="ORF">BGW36DRAFT_259157</name>
</gene>
<proteinExistence type="predicted"/>
<dbReference type="EMBL" id="JAJTJA010000001">
    <property type="protein sequence ID" value="KAH8705837.1"/>
    <property type="molecule type" value="Genomic_DNA"/>
</dbReference>
<organism evidence="3 4">
    <name type="scientific">Talaromyces proteolyticus</name>
    <dbReference type="NCBI Taxonomy" id="1131652"/>
    <lineage>
        <taxon>Eukaryota</taxon>
        <taxon>Fungi</taxon>
        <taxon>Dikarya</taxon>
        <taxon>Ascomycota</taxon>
        <taxon>Pezizomycotina</taxon>
        <taxon>Eurotiomycetes</taxon>
        <taxon>Eurotiomycetidae</taxon>
        <taxon>Eurotiales</taxon>
        <taxon>Trichocomaceae</taxon>
        <taxon>Talaromyces</taxon>
        <taxon>Talaromyces sect. Bacilispori</taxon>
    </lineage>
</organism>
<feature type="non-terminal residue" evidence="3">
    <location>
        <position position="1"/>
    </location>
</feature>
<keyword evidence="1" id="KW-0472">Membrane</keyword>
<evidence type="ECO:0000256" key="1">
    <source>
        <dbReference type="SAM" id="Phobius"/>
    </source>
</evidence>
<evidence type="ECO:0000313" key="3">
    <source>
        <dbReference type="EMBL" id="KAH8705837.1"/>
    </source>
</evidence>
<feature type="transmembrane region" description="Helical" evidence="1">
    <location>
        <begin position="177"/>
        <end position="196"/>
    </location>
</feature>
<dbReference type="Pfam" id="PF24800">
    <property type="entry name" value="DUF7702"/>
    <property type="match status" value="1"/>
</dbReference>
<keyword evidence="4" id="KW-1185">Reference proteome</keyword>
<feature type="transmembrane region" description="Helical" evidence="1">
    <location>
        <begin position="134"/>
        <end position="157"/>
    </location>
</feature>
<keyword evidence="1" id="KW-1133">Transmembrane helix</keyword>
<feature type="transmembrane region" description="Helical" evidence="1">
    <location>
        <begin position="90"/>
        <end position="113"/>
    </location>
</feature>
<dbReference type="PANTHER" id="PTHR42109">
    <property type="entry name" value="UNPLACED GENOMIC SCAFFOLD UM_SCAF_CONTIG_1.265, WHOLE GENOME SHOTGUN SEQUENCE"/>
    <property type="match status" value="1"/>
</dbReference>
<feature type="transmembrane region" description="Helical" evidence="1">
    <location>
        <begin position="54"/>
        <end position="78"/>
    </location>
</feature>
<dbReference type="InterPro" id="IPR056119">
    <property type="entry name" value="DUF7702"/>
</dbReference>
<accession>A0AAD4Q6Z7</accession>
<feature type="domain" description="DUF7702" evidence="2">
    <location>
        <begin position="15"/>
        <end position="197"/>
    </location>
</feature>
<feature type="non-terminal residue" evidence="3">
    <location>
        <position position="198"/>
    </location>
</feature>
<name>A0AAD4Q6Z7_9EURO</name>
<feature type="transmembrane region" description="Helical" evidence="1">
    <location>
        <begin position="26"/>
        <end position="42"/>
    </location>
</feature>
<evidence type="ECO:0000259" key="2">
    <source>
        <dbReference type="Pfam" id="PF24800"/>
    </source>
</evidence>
<protein>
    <recommendedName>
        <fullName evidence="2">DUF7702 domain-containing protein</fullName>
    </recommendedName>
</protein>
<dbReference type="GeneID" id="70240343"/>
<dbReference type="PANTHER" id="PTHR42109:SF3">
    <property type="entry name" value="INTEGRAL MEMBRANE PROTEIN (AFU_ORTHOLOGUE AFUA_5G00100)"/>
    <property type="match status" value="1"/>
</dbReference>
<reference evidence="3" key="1">
    <citation type="submission" date="2021-12" db="EMBL/GenBank/DDBJ databases">
        <title>Convergent genome expansion in fungi linked to evolution of root-endophyte symbiosis.</title>
        <authorList>
            <consortium name="DOE Joint Genome Institute"/>
            <person name="Ke Y.-H."/>
            <person name="Bonito G."/>
            <person name="Liao H.-L."/>
            <person name="Looney B."/>
            <person name="Rojas-Flechas A."/>
            <person name="Nash J."/>
            <person name="Hameed K."/>
            <person name="Schadt C."/>
            <person name="Martin F."/>
            <person name="Crous P.W."/>
            <person name="Miettinen O."/>
            <person name="Magnuson J.K."/>
            <person name="Labbe J."/>
            <person name="Jacobson D."/>
            <person name="Doktycz M.J."/>
            <person name="Veneault-Fourrey C."/>
            <person name="Kuo A."/>
            <person name="Mondo S."/>
            <person name="Calhoun S."/>
            <person name="Riley R."/>
            <person name="Ohm R."/>
            <person name="LaButti K."/>
            <person name="Andreopoulos B."/>
            <person name="Pangilinan J."/>
            <person name="Nolan M."/>
            <person name="Tritt A."/>
            <person name="Clum A."/>
            <person name="Lipzen A."/>
            <person name="Daum C."/>
            <person name="Barry K."/>
            <person name="Grigoriev I.V."/>
            <person name="Vilgalys R."/>
        </authorList>
    </citation>
    <scope>NUCLEOTIDE SEQUENCE</scope>
    <source>
        <strain evidence="3">PMI_201</strain>
    </source>
</reference>
<evidence type="ECO:0000313" key="4">
    <source>
        <dbReference type="Proteomes" id="UP001201262"/>
    </source>
</evidence>